<dbReference type="Pfam" id="PF00392">
    <property type="entry name" value="GntR"/>
    <property type="match status" value="1"/>
</dbReference>
<dbReference type="PANTHER" id="PTHR43537">
    <property type="entry name" value="TRANSCRIPTIONAL REGULATOR, GNTR FAMILY"/>
    <property type="match status" value="1"/>
</dbReference>
<dbReference type="SUPFAM" id="SSF48008">
    <property type="entry name" value="GntR ligand-binding domain-like"/>
    <property type="match status" value="1"/>
</dbReference>
<evidence type="ECO:0000259" key="4">
    <source>
        <dbReference type="PROSITE" id="PS50949"/>
    </source>
</evidence>
<dbReference type="AlphaFoldDB" id="A0A4Q9DM86"/>
<evidence type="ECO:0000256" key="3">
    <source>
        <dbReference type="ARBA" id="ARBA00023163"/>
    </source>
</evidence>
<dbReference type="InterPro" id="IPR008920">
    <property type="entry name" value="TF_FadR/GntR_C"/>
</dbReference>
<dbReference type="InterPro" id="IPR036388">
    <property type="entry name" value="WH-like_DNA-bd_sf"/>
</dbReference>
<dbReference type="SMART" id="SM00345">
    <property type="entry name" value="HTH_GNTR"/>
    <property type="match status" value="1"/>
</dbReference>
<dbReference type="Proteomes" id="UP000293142">
    <property type="component" value="Unassembled WGS sequence"/>
</dbReference>
<dbReference type="EMBL" id="SIRE01000013">
    <property type="protein sequence ID" value="TBL76460.1"/>
    <property type="molecule type" value="Genomic_DNA"/>
</dbReference>
<evidence type="ECO:0000256" key="2">
    <source>
        <dbReference type="ARBA" id="ARBA00023125"/>
    </source>
</evidence>
<reference evidence="5 6" key="1">
    <citation type="submission" date="2019-02" db="EMBL/GenBank/DDBJ databases">
        <title>Paenibacillus sp. nov., isolated from surface-sterilized tissue of Thalictrum simplex L.</title>
        <authorList>
            <person name="Tuo L."/>
        </authorList>
    </citation>
    <scope>NUCLEOTIDE SEQUENCE [LARGE SCALE GENOMIC DNA]</scope>
    <source>
        <strain evidence="5 6">N2SHLJ1</strain>
    </source>
</reference>
<dbReference type="OrthoDB" id="368257at2"/>
<sequence length="208" mass="24167">MIEPSEKLLLKDIAYEKIKEKMIKGDEGYTSENTLVQELNMSRTPIREALNRLQHEGFLKIMPNRGILFTELSVEARNELIDMRIAIETYSLELAATRITADHIKELSGIINMQESAYVADDFADLIEKDALFHHYLLEIVGNSQFIKMYRQARERQFTVRAGKWLKHKPDVLQTFIEDHKVILNAIIQKDIPAATRYLKEHLEKGKL</sequence>
<protein>
    <submittedName>
        <fullName evidence="5">GntR family transcriptional regulator</fullName>
    </submittedName>
</protein>
<dbReference type="PRINTS" id="PR00035">
    <property type="entry name" value="HTHGNTR"/>
</dbReference>
<comment type="caution">
    <text evidence="5">The sequence shown here is derived from an EMBL/GenBank/DDBJ whole genome shotgun (WGS) entry which is preliminary data.</text>
</comment>
<dbReference type="InterPro" id="IPR036390">
    <property type="entry name" value="WH_DNA-bd_sf"/>
</dbReference>
<dbReference type="Pfam" id="PF07729">
    <property type="entry name" value="FCD"/>
    <property type="match status" value="1"/>
</dbReference>
<evidence type="ECO:0000256" key="1">
    <source>
        <dbReference type="ARBA" id="ARBA00023015"/>
    </source>
</evidence>
<name>A0A4Q9DM86_9BACL</name>
<keyword evidence="2" id="KW-0238">DNA-binding</keyword>
<evidence type="ECO:0000313" key="5">
    <source>
        <dbReference type="EMBL" id="TBL76460.1"/>
    </source>
</evidence>
<dbReference type="PROSITE" id="PS50949">
    <property type="entry name" value="HTH_GNTR"/>
    <property type="match status" value="1"/>
</dbReference>
<dbReference type="SMART" id="SM00895">
    <property type="entry name" value="FCD"/>
    <property type="match status" value="1"/>
</dbReference>
<proteinExistence type="predicted"/>
<dbReference type="PANTHER" id="PTHR43537:SF24">
    <property type="entry name" value="GLUCONATE OPERON TRANSCRIPTIONAL REPRESSOR"/>
    <property type="match status" value="1"/>
</dbReference>
<keyword evidence="6" id="KW-1185">Reference proteome</keyword>
<keyword evidence="3" id="KW-0804">Transcription</keyword>
<evidence type="ECO:0000313" key="6">
    <source>
        <dbReference type="Proteomes" id="UP000293142"/>
    </source>
</evidence>
<dbReference type="InterPro" id="IPR011711">
    <property type="entry name" value="GntR_C"/>
</dbReference>
<dbReference type="Gene3D" id="1.10.10.10">
    <property type="entry name" value="Winged helix-like DNA-binding domain superfamily/Winged helix DNA-binding domain"/>
    <property type="match status" value="1"/>
</dbReference>
<organism evidence="5 6">
    <name type="scientific">Paenibacillus thalictri</name>
    <dbReference type="NCBI Taxonomy" id="2527873"/>
    <lineage>
        <taxon>Bacteria</taxon>
        <taxon>Bacillati</taxon>
        <taxon>Bacillota</taxon>
        <taxon>Bacilli</taxon>
        <taxon>Bacillales</taxon>
        <taxon>Paenibacillaceae</taxon>
        <taxon>Paenibacillus</taxon>
    </lineage>
</organism>
<accession>A0A4Q9DM86</accession>
<dbReference type="GO" id="GO:0003677">
    <property type="term" value="F:DNA binding"/>
    <property type="evidence" value="ECO:0007669"/>
    <property type="project" value="UniProtKB-KW"/>
</dbReference>
<dbReference type="GO" id="GO:0003700">
    <property type="term" value="F:DNA-binding transcription factor activity"/>
    <property type="evidence" value="ECO:0007669"/>
    <property type="project" value="InterPro"/>
</dbReference>
<feature type="domain" description="HTH gntR-type" evidence="4">
    <location>
        <begin position="4"/>
        <end position="72"/>
    </location>
</feature>
<dbReference type="InterPro" id="IPR000524">
    <property type="entry name" value="Tscrpt_reg_HTH_GntR"/>
</dbReference>
<dbReference type="SUPFAM" id="SSF46785">
    <property type="entry name" value="Winged helix' DNA-binding domain"/>
    <property type="match status" value="1"/>
</dbReference>
<dbReference type="Gene3D" id="1.20.120.530">
    <property type="entry name" value="GntR ligand-binding domain-like"/>
    <property type="match status" value="1"/>
</dbReference>
<gene>
    <name evidence="5" type="ORF">EYB31_18665</name>
</gene>
<keyword evidence="1" id="KW-0805">Transcription regulation</keyword>